<dbReference type="EMBL" id="JAHVHU010000007">
    <property type="protein sequence ID" value="MBY5958154.1"/>
    <property type="molecule type" value="Genomic_DNA"/>
</dbReference>
<organism evidence="11 12">
    <name type="scientific">Membranihabitans marinus</name>
    <dbReference type="NCBI Taxonomy" id="1227546"/>
    <lineage>
        <taxon>Bacteria</taxon>
        <taxon>Pseudomonadati</taxon>
        <taxon>Bacteroidota</taxon>
        <taxon>Saprospiria</taxon>
        <taxon>Saprospirales</taxon>
        <taxon>Saprospiraceae</taxon>
        <taxon>Membranihabitans</taxon>
    </lineage>
</organism>
<dbReference type="Gene3D" id="2.70.98.10">
    <property type="match status" value="1"/>
</dbReference>
<comment type="pathway">
    <text evidence="2 8">Carbohydrate metabolism; hexose metabolism.</text>
</comment>
<dbReference type="SUPFAM" id="SSF74650">
    <property type="entry name" value="Galactose mutarotase-like"/>
    <property type="match status" value="1"/>
</dbReference>
<dbReference type="PIRSF" id="PIRSF005096">
    <property type="entry name" value="GALM"/>
    <property type="match status" value="1"/>
</dbReference>
<keyword evidence="6 8" id="KW-0413">Isomerase</keyword>
<comment type="similarity">
    <text evidence="3 8">Belongs to the aldose epimerase family.</text>
</comment>
<dbReference type="GO" id="GO:0033499">
    <property type="term" value="P:galactose catabolic process via UDP-galactose, Leloir pathway"/>
    <property type="evidence" value="ECO:0007669"/>
    <property type="project" value="TreeGrafter"/>
</dbReference>
<dbReference type="EC" id="5.1.3.3" evidence="8"/>
<keyword evidence="7 8" id="KW-0119">Carbohydrate metabolism</keyword>
<name>A0A953LCU5_9BACT</name>
<dbReference type="GO" id="GO:0004034">
    <property type="term" value="F:aldose 1-epimerase activity"/>
    <property type="evidence" value="ECO:0007669"/>
    <property type="project" value="UniProtKB-EC"/>
</dbReference>
<keyword evidence="5" id="KW-0106">Calcium</keyword>
<evidence type="ECO:0000256" key="10">
    <source>
        <dbReference type="PIRSR" id="PIRSR005096-3"/>
    </source>
</evidence>
<proteinExistence type="inferred from homology"/>
<evidence type="ECO:0000256" key="6">
    <source>
        <dbReference type="ARBA" id="ARBA00023235"/>
    </source>
</evidence>
<sequence>MTVSTPQSFILKSDMVRFTITNYGARLINAGIPGVDGKEVDVLQGYDTLDEYVRFNNFYGTVCGRVANRIAGARFTLDGKTYTLNQNVPGATLHGGPGGFHTKMWTVLEHTSDTVILEYVSPDGEEGYPGKVTARVTYSLEGPQSLRLTLEAASDQACPVNLAHLPFFNLAGHDAGHLRHHFFKVNADYYYPMDEFFTIDNDKNHVNDTVFDLRNYRKIFPYLSDDHPQIQLAGGYDHNFELHEYQKGNLREVASIWEETGGRMMKIHTTLPGIQFYTCNSAGNHPGKENSHYPKWGSFCLEPQFFPNSPNVPTFPDSIVRPGEPMKEIVIYEFDQRESLHEITSKK</sequence>
<evidence type="ECO:0000256" key="7">
    <source>
        <dbReference type="ARBA" id="ARBA00023277"/>
    </source>
</evidence>
<dbReference type="CDD" id="cd09019">
    <property type="entry name" value="galactose_mutarotase_like"/>
    <property type="match status" value="1"/>
</dbReference>
<dbReference type="NCBIfam" id="NF008277">
    <property type="entry name" value="PRK11055.1"/>
    <property type="match status" value="1"/>
</dbReference>
<keyword evidence="12" id="KW-1185">Reference proteome</keyword>
<reference evidence="11" key="1">
    <citation type="submission" date="2021-06" db="EMBL/GenBank/DDBJ databases">
        <title>44 bacteria genomes isolated from Dapeng, Shenzhen.</title>
        <authorList>
            <person name="Zheng W."/>
            <person name="Yu S."/>
            <person name="Huang Y."/>
        </authorList>
    </citation>
    <scope>NUCLEOTIDE SEQUENCE</scope>
    <source>
        <strain evidence="11">DP5N28-2</strain>
    </source>
</reference>
<evidence type="ECO:0000313" key="11">
    <source>
        <dbReference type="EMBL" id="MBY5958154.1"/>
    </source>
</evidence>
<dbReference type="Proteomes" id="UP000753961">
    <property type="component" value="Unassembled WGS sequence"/>
</dbReference>
<dbReference type="InterPro" id="IPR008183">
    <property type="entry name" value="Aldose_1/G6P_1-epimerase"/>
</dbReference>
<dbReference type="GO" id="GO:0006006">
    <property type="term" value="P:glucose metabolic process"/>
    <property type="evidence" value="ECO:0007669"/>
    <property type="project" value="TreeGrafter"/>
</dbReference>
<dbReference type="PANTHER" id="PTHR10091">
    <property type="entry name" value="ALDOSE-1-EPIMERASE"/>
    <property type="match status" value="1"/>
</dbReference>
<evidence type="ECO:0000256" key="8">
    <source>
        <dbReference type="PIRNR" id="PIRNR005096"/>
    </source>
</evidence>
<dbReference type="GO" id="GO:0030246">
    <property type="term" value="F:carbohydrate binding"/>
    <property type="evidence" value="ECO:0007669"/>
    <property type="project" value="InterPro"/>
</dbReference>
<dbReference type="InterPro" id="IPR011013">
    <property type="entry name" value="Gal_mutarotase_sf_dom"/>
</dbReference>
<dbReference type="PANTHER" id="PTHR10091:SF0">
    <property type="entry name" value="GALACTOSE MUTAROTASE"/>
    <property type="match status" value="1"/>
</dbReference>
<evidence type="ECO:0000256" key="4">
    <source>
        <dbReference type="ARBA" id="ARBA00011245"/>
    </source>
</evidence>
<comment type="cofactor">
    <cofactor evidence="1">
        <name>Ca(2+)</name>
        <dbReference type="ChEBI" id="CHEBI:29108"/>
    </cofactor>
</comment>
<evidence type="ECO:0000313" key="12">
    <source>
        <dbReference type="Proteomes" id="UP000753961"/>
    </source>
</evidence>
<evidence type="ECO:0000256" key="2">
    <source>
        <dbReference type="ARBA" id="ARBA00005028"/>
    </source>
</evidence>
<dbReference type="RefSeq" id="WP_222579685.1">
    <property type="nucleotide sequence ID" value="NZ_JAHVHU010000007.1"/>
</dbReference>
<dbReference type="InterPro" id="IPR047215">
    <property type="entry name" value="Galactose_mutarotase-like"/>
</dbReference>
<gene>
    <name evidence="11" type="ORF">KUV50_08440</name>
</gene>
<comment type="subunit">
    <text evidence="4">Monomer.</text>
</comment>
<evidence type="ECO:0000256" key="3">
    <source>
        <dbReference type="ARBA" id="ARBA00006206"/>
    </source>
</evidence>
<dbReference type="AlphaFoldDB" id="A0A953LCU5"/>
<protein>
    <recommendedName>
        <fullName evidence="8">Aldose 1-epimerase</fullName>
        <ecNumber evidence="8">5.1.3.3</ecNumber>
    </recommendedName>
</protein>
<evidence type="ECO:0000256" key="5">
    <source>
        <dbReference type="ARBA" id="ARBA00022837"/>
    </source>
</evidence>
<dbReference type="InterPro" id="IPR015443">
    <property type="entry name" value="Aldose_1-epimerase"/>
</dbReference>
<accession>A0A953LCU5</accession>
<comment type="catalytic activity">
    <reaction evidence="8">
        <text>alpha-D-glucose = beta-D-glucose</text>
        <dbReference type="Rhea" id="RHEA:10264"/>
        <dbReference type="ChEBI" id="CHEBI:15903"/>
        <dbReference type="ChEBI" id="CHEBI:17925"/>
        <dbReference type="EC" id="5.1.3.3"/>
    </reaction>
</comment>
<evidence type="ECO:0000256" key="1">
    <source>
        <dbReference type="ARBA" id="ARBA00001913"/>
    </source>
</evidence>
<comment type="caution">
    <text evidence="11">The sequence shown here is derived from an EMBL/GenBank/DDBJ whole genome shotgun (WGS) entry which is preliminary data.</text>
</comment>
<dbReference type="Pfam" id="PF01263">
    <property type="entry name" value="Aldose_epim"/>
    <property type="match status" value="1"/>
</dbReference>
<feature type="binding site" evidence="10">
    <location>
        <begin position="68"/>
        <end position="69"/>
    </location>
    <ligand>
        <name>beta-D-galactose</name>
        <dbReference type="ChEBI" id="CHEBI:27667"/>
    </ligand>
</feature>
<dbReference type="InterPro" id="IPR014718">
    <property type="entry name" value="GH-type_carb-bd"/>
</dbReference>
<evidence type="ECO:0000256" key="9">
    <source>
        <dbReference type="PIRSR" id="PIRSR005096-2"/>
    </source>
</evidence>
<feature type="binding site" evidence="9">
    <location>
        <position position="237"/>
    </location>
    <ligand>
        <name>beta-D-galactose</name>
        <dbReference type="ChEBI" id="CHEBI:27667"/>
    </ligand>
</feature>